<proteinExistence type="predicted"/>
<keyword evidence="2" id="KW-1185">Reference proteome</keyword>
<dbReference type="Proteomes" id="UP000265663">
    <property type="component" value="Unassembled WGS sequence"/>
</dbReference>
<gene>
    <name evidence="1" type="ORF">GMOD_00001507</name>
</gene>
<name>A0A3M7LZG3_9PLEO</name>
<evidence type="ECO:0000313" key="2">
    <source>
        <dbReference type="Proteomes" id="UP000265663"/>
    </source>
</evidence>
<dbReference type="AlphaFoldDB" id="A0A3M7LZG3"/>
<protein>
    <submittedName>
        <fullName evidence="1">Uncharacterized protein</fullName>
    </submittedName>
</protein>
<sequence length="188" mass="20745">MAGVWAPGKATAPPNAILTPPTPMNLKLGKPIPYSLPSAPSPSHHIANASLRLHSPPERQTLAIQVVMRRRPSSRLLSTPLVTRGIVPSPPCASRIRPTPARRHWPVRFATSREMPTTASLVVDTKQNTSAHRFSGVVLTFLLSLLQYHACYSFPIYLPMCTLQSRLFCRDDITTNKTSQANNNLTFD</sequence>
<dbReference type="EMBL" id="KE747810">
    <property type="protein sequence ID" value="RMZ67564.1"/>
    <property type="molecule type" value="Genomic_DNA"/>
</dbReference>
<reference evidence="1 2" key="1">
    <citation type="journal article" date="2014" name="PLoS ONE">
        <title>De novo Genome Assembly of the Fungal Plant Pathogen Pyrenophora semeniperda.</title>
        <authorList>
            <person name="Soliai M.M."/>
            <person name="Meyer S.E."/>
            <person name="Udall J.A."/>
            <person name="Elzinga D.E."/>
            <person name="Hermansen R.A."/>
            <person name="Bodily P.M."/>
            <person name="Hart A.A."/>
            <person name="Coleman C.E."/>
        </authorList>
    </citation>
    <scope>NUCLEOTIDE SEQUENCE [LARGE SCALE GENOMIC DNA]</scope>
    <source>
        <strain evidence="1 2">CCB06</strain>
        <tissue evidence="1">Mycelium</tissue>
    </source>
</reference>
<evidence type="ECO:0000313" key="1">
    <source>
        <dbReference type="EMBL" id="RMZ67564.1"/>
    </source>
</evidence>
<accession>A0A3M7LZG3</accession>
<organism evidence="1 2">
    <name type="scientific">Pyrenophora seminiperda CCB06</name>
    <dbReference type="NCBI Taxonomy" id="1302712"/>
    <lineage>
        <taxon>Eukaryota</taxon>
        <taxon>Fungi</taxon>
        <taxon>Dikarya</taxon>
        <taxon>Ascomycota</taxon>
        <taxon>Pezizomycotina</taxon>
        <taxon>Dothideomycetes</taxon>
        <taxon>Pleosporomycetidae</taxon>
        <taxon>Pleosporales</taxon>
        <taxon>Pleosporineae</taxon>
        <taxon>Pleosporaceae</taxon>
        <taxon>Pyrenophora</taxon>
    </lineage>
</organism>